<dbReference type="PROSITE" id="PS51257">
    <property type="entry name" value="PROKAR_LIPOPROTEIN"/>
    <property type="match status" value="1"/>
</dbReference>
<dbReference type="Proteomes" id="UP000775213">
    <property type="component" value="Unassembled WGS sequence"/>
</dbReference>
<dbReference type="EMBL" id="JAGFBR010000015">
    <property type="protein sequence ID" value="KAH0454993.1"/>
    <property type="molecule type" value="Genomic_DNA"/>
</dbReference>
<comment type="caution">
    <text evidence="2">The sequence shown here is derived from an EMBL/GenBank/DDBJ whole genome shotgun (WGS) entry which is preliminary data.</text>
</comment>
<feature type="compositionally biased region" description="Basic and acidic residues" evidence="1">
    <location>
        <begin position="55"/>
        <end position="67"/>
    </location>
</feature>
<accession>A0AAV7GGZ4</accession>
<feature type="region of interest" description="Disordered" evidence="1">
    <location>
        <begin position="55"/>
        <end position="94"/>
    </location>
</feature>
<gene>
    <name evidence="2" type="ORF">IEQ34_016917</name>
</gene>
<keyword evidence="3" id="KW-1185">Reference proteome</keyword>
<name>A0AAV7GGZ4_DENCH</name>
<evidence type="ECO:0000256" key="1">
    <source>
        <dbReference type="SAM" id="MobiDB-lite"/>
    </source>
</evidence>
<dbReference type="AlphaFoldDB" id="A0AAV7GGZ4"/>
<sequence>MRLIRCIYRQLCDPFAIALAQSIISCRGKRADHGFARAAVDDAAAESARKKSWGEFEHIGHPVHNDGFKLGGGRGSDPAESDDVEAGTEHLSGEAGSASVGLVIGIKIGALPVGEAGKDVCFDVVENGGDG</sequence>
<evidence type="ECO:0000313" key="3">
    <source>
        <dbReference type="Proteomes" id="UP000775213"/>
    </source>
</evidence>
<proteinExistence type="predicted"/>
<evidence type="ECO:0000313" key="2">
    <source>
        <dbReference type="EMBL" id="KAH0454993.1"/>
    </source>
</evidence>
<organism evidence="2 3">
    <name type="scientific">Dendrobium chrysotoxum</name>
    <name type="common">Orchid</name>
    <dbReference type="NCBI Taxonomy" id="161865"/>
    <lineage>
        <taxon>Eukaryota</taxon>
        <taxon>Viridiplantae</taxon>
        <taxon>Streptophyta</taxon>
        <taxon>Embryophyta</taxon>
        <taxon>Tracheophyta</taxon>
        <taxon>Spermatophyta</taxon>
        <taxon>Magnoliopsida</taxon>
        <taxon>Liliopsida</taxon>
        <taxon>Asparagales</taxon>
        <taxon>Orchidaceae</taxon>
        <taxon>Epidendroideae</taxon>
        <taxon>Malaxideae</taxon>
        <taxon>Dendrobiinae</taxon>
        <taxon>Dendrobium</taxon>
    </lineage>
</organism>
<protein>
    <submittedName>
        <fullName evidence="2">Uncharacterized protein</fullName>
    </submittedName>
</protein>
<reference evidence="2 3" key="1">
    <citation type="journal article" date="2021" name="Hortic Res">
        <title>Chromosome-scale assembly of the Dendrobium chrysotoxum genome enhances the understanding of orchid evolution.</title>
        <authorList>
            <person name="Zhang Y."/>
            <person name="Zhang G.Q."/>
            <person name="Zhang D."/>
            <person name="Liu X.D."/>
            <person name="Xu X.Y."/>
            <person name="Sun W.H."/>
            <person name="Yu X."/>
            <person name="Zhu X."/>
            <person name="Wang Z.W."/>
            <person name="Zhao X."/>
            <person name="Zhong W.Y."/>
            <person name="Chen H."/>
            <person name="Yin W.L."/>
            <person name="Huang T."/>
            <person name="Niu S.C."/>
            <person name="Liu Z.J."/>
        </authorList>
    </citation>
    <scope>NUCLEOTIDE SEQUENCE [LARGE SCALE GENOMIC DNA]</scope>
    <source>
        <strain evidence="2">Lindl</strain>
    </source>
</reference>